<comment type="caution">
    <text evidence="10">Lacks conserved residue(s) required for the propagation of feature annotation.</text>
</comment>
<comment type="cofactor">
    <cofactor evidence="5">
        <name>Fe(2+)</name>
        <dbReference type="ChEBI" id="CHEBI:29033"/>
    </cofactor>
</comment>
<feature type="binding site" evidence="10 13">
    <location>
        <position position="36"/>
    </location>
    <ligand>
        <name>a divalent metal cation</name>
        <dbReference type="ChEBI" id="CHEBI:60240"/>
    </ligand>
</feature>
<protein>
    <recommendedName>
        <fullName evidence="7 10">Ribulose-phosphate 3-epimerase</fullName>
        <ecNumber evidence="7 10">5.1.3.1</ecNumber>
    </recommendedName>
</protein>
<dbReference type="InterPro" id="IPR013785">
    <property type="entry name" value="Aldolase_TIM"/>
</dbReference>
<dbReference type="GO" id="GO:0046872">
    <property type="term" value="F:metal ion binding"/>
    <property type="evidence" value="ECO:0007669"/>
    <property type="project" value="UniProtKB-UniRule"/>
</dbReference>
<comment type="cofactor">
    <cofactor evidence="10 13">
        <name>a divalent metal cation</name>
        <dbReference type="ChEBI" id="CHEBI:60240"/>
    </cofactor>
    <text evidence="10 13">Binds 1 divalent metal cation per subunit.</text>
</comment>
<feature type="active site" description="Proton acceptor" evidence="10 12">
    <location>
        <position position="36"/>
    </location>
</feature>
<feature type="binding site" evidence="10">
    <location>
        <begin position="177"/>
        <end position="179"/>
    </location>
    <ligand>
        <name>substrate</name>
    </ligand>
</feature>
<evidence type="ECO:0000256" key="11">
    <source>
        <dbReference type="PIRNR" id="PIRNR001461"/>
    </source>
</evidence>
<evidence type="ECO:0000256" key="10">
    <source>
        <dbReference type="HAMAP-Rule" id="MF_02227"/>
    </source>
</evidence>
<feature type="binding site" evidence="10 13">
    <location>
        <position position="34"/>
    </location>
    <ligand>
        <name>a divalent metal cation</name>
        <dbReference type="ChEBI" id="CHEBI:60240"/>
    </ligand>
</feature>
<dbReference type="GO" id="GO:0005737">
    <property type="term" value="C:cytoplasm"/>
    <property type="evidence" value="ECO:0007669"/>
    <property type="project" value="UniProtKB-ARBA"/>
</dbReference>
<feature type="binding site" evidence="10 14">
    <location>
        <position position="67"/>
    </location>
    <ligand>
        <name>substrate</name>
    </ligand>
</feature>
<dbReference type="InterPro" id="IPR011060">
    <property type="entry name" value="RibuloseP-bd_barrel"/>
</dbReference>
<accession>A0A7V4U105</accession>
<dbReference type="NCBIfam" id="NF004076">
    <property type="entry name" value="PRK05581.1-4"/>
    <property type="match status" value="1"/>
</dbReference>
<dbReference type="GO" id="GO:0006098">
    <property type="term" value="P:pentose-phosphate shunt"/>
    <property type="evidence" value="ECO:0007669"/>
    <property type="project" value="UniProtKB-UniRule"/>
</dbReference>
<comment type="caution">
    <text evidence="15">The sequence shown here is derived from an EMBL/GenBank/DDBJ whole genome shotgun (WGS) entry which is preliminary data.</text>
</comment>
<keyword evidence="13" id="KW-0862">Zinc</keyword>
<dbReference type="SUPFAM" id="SSF51366">
    <property type="entry name" value="Ribulose-phoshate binding barrel"/>
    <property type="match status" value="1"/>
</dbReference>
<dbReference type="Gene3D" id="3.20.20.70">
    <property type="entry name" value="Aldolase class I"/>
    <property type="match status" value="1"/>
</dbReference>
<dbReference type="EMBL" id="DRQG01000075">
    <property type="protein sequence ID" value="HGY55633.1"/>
    <property type="molecule type" value="Genomic_DNA"/>
</dbReference>
<evidence type="ECO:0000256" key="9">
    <source>
        <dbReference type="ARBA" id="ARBA00023235"/>
    </source>
</evidence>
<comment type="pathway">
    <text evidence="10">Carbohydrate degradation.</text>
</comment>
<evidence type="ECO:0000256" key="2">
    <source>
        <dbReference type="ARBA" id="ARBA00001936"/>
    </source>
</evidence>
<evidence type="ECO:0000256" key="4">
    <source>
        <dbReference type="ARBA" id="ARBA00001947"/>
    </source>
</evidence>
<comment type="cofactor">
    <cofactor evidence="2">
        <name>Mn(2+)</name>
        <dbReference type="ChEBI" id="CHEBI:29035"/>
    </cofactor>
</comment>
<feature type="binding site" evidence="10 13">
    <location>
        <position position="67"/>
    </location>
    <ligand>
        <name>a divalent metal cation</name>
        <dbReference type="ChEBI" id="CHEBI:60240"/>
    </ligand>
</feature>
<name>A0A7V4U105_CALAY</name>
<dbReference type="FunFam" id="3.20.20.70:FF:000004">
    <property type="entry name" value="Ribulose-phosphate 3-epimerase"/>
    <property type="match status" value="1"/>
</dbReference>
<dbReference type="GO" id="GO:0019323">
    <property type="term" value="P:pentose catabolic process"/>
    <property type="evidence" value="ECO:0007669"/>
    <property type="project" value="UniProtKB-UniRule"/>
</dbReference>
<keyword evidence="13" id="KW-0464">Manganese</keyword>
<keyword evidence="10 11" id="KW-0119">Carbohydrate metabolism</keyword>
<dbReference type="HAMAP" id="MF_02227">
    <property type="entry name" value="RPE"/>
    <property type="match status" value="1"/>
</dbReference>
<dbReference type="PROSITE" id="PS01086">
    <property type="entry name" value="RIBUL_P_3_EPIMER_2"/>
    <property type="match status" value="1"/>
</dbReference>
<feature type="active site" description="Proton donor" evidence="10 12">
    <location>
        <position position="177"/>
    </location>
</feature>
<evidence type="ECO:0000256" key="14">
    <source>
        <dbReference type="PIRSR" id="PIRSR001461-3"/>
    </source>
</evidence>
<keyword evidence="13" id="KW-0170">Cobalt</keyword>
<comment type="cofactor">
    <cofactor evidence="3">
        <name>Co(2+)</name>
        <dbReference type="ChEBI" id="CHEBI:48828"/>
    </cofactor>
</comment>
<dbReference type="InterPro" id="IPR000056">
    <property type="entry name" value="Ribul_P_3_epim-like"/>
</dbReference>
<comment type="catalytic activity">
    <reaction evidence="1 10 11">
        <text>D-ribulose 5-phosphate = D-xylulose 5-phosphate</text>
        <dbReference type="Rhea" id="RHEA:13677"/>
        <dbReference type="ChEBI" id="CHEBI:57737"/>
        <dbReference type="ChEBI" id="CHEBI:58121"/>
        <dbReference type="EC" id="5.1.3.1"/>
    </reaction>
</comment>
<evidence type="ECO:0000256" key="7">
    <source>
        <dbReference type="ARBA" id="ARBA00013188"/>
    </source>
</evidence>
<gene>
    <name evidence="10" type="primary">rpe</name>
    <name evidence="15" type="ORF">ENK44_08035</name>
</gene>
<organism evidence="15">
    <name type="scientific">Caldithrix abyssi</name>
    <dbReference type="NCBI Taxonomy" id="187145"/>
    <lineage>
        <taxon>Bacteria</taxon>
        <taxon>Pseudomonadati</taxon>
        <taxon>Calditrichota</taxon>
        <taxon>Calditrichia</taxon>
        <taxon>Calditrichales</taxon>
        <taxon>Calditrichaceae</taxon>
        <taxon>Caldithrix</taxon>
    </lineage>
</organism>
<keyword evidence="8 10" id="KW-0479">Metal-binding</keyword>
<feature type="binding site" evidence="10 14">
    <location>
        <position position="9"/>
    </location>
    <ligand>
        <name>substrate</name>
    </ligand>
</feature>
<dbReference type="GO" id="GO:0004750">
    <property type="term" value="F:D-ribulose-phosphate 3-epimerase activity"/>
    <property type="evidence" value="ECO:0007669"/>
    <property type="project" value="UniProtKB-UniRule"/>
</dbReference>
<evidence type="ECO:0000313" key="15">
    <source>
        <dbReference type="EMBL" id="HGY55633.1"/>
    </source>
</evidence>
<keyword evidence="9 10" id="KW-0413">Isomerase</keyword>
<dbReference type="PROSITE" id="PS01085">
    <property type="entry name" value="RIBUL_P_3_EPIMER_1"/>
    <property type="match status" value="1"/>
</dbReference>
<dbReference type="InterPro" id="IPR026019">
    <property type="entry name" value="Ribul_P_3_epim"/>
</dbReference>
<evidence type="ECO:0000256" key="12">
    <source>
        <dbReference type="PIRSR" id="PIRSR001461-1"/>
    </source>
</evidence>
<reference evidence="15" key="1">
    <citation type="journal article" date="2020" name="mSystems">
        <title>Genome- and Community-Level Interaction Insights into Carbon Utilization and Element Cycling Functions of Hydrothermarchaeota in Hydrothermal Sediment.</title>
        <authorList>
            <person name="Zhou Z."/>
            <person name="Liu Y."/>
            <person name="Xu W."/>
            <person name="Pan J."/>
            <person name="Luo Z.H."/>
            <person name="Li M."/>
        </authorList>
    </citation>
    <scope>NUCLEOTIDE SEQUENCE [LARGE SCALE GENOMIC DNA]</scope>
    <source>
        <strain evidence="15">HyVt-577</strain>
    </source>
</reference>
<dbReference type="Pfam" id="PF00834">
    <property type="entry name" value="Ribul_P_3_epim"/>
    <property type="match status" value="1"/>
</dbReference>
<sequence>MKKIYLAPSILSCDLLKLEEQVRLVAENGADFIHVDIMDGHFVPNLTFGPNMVKALRRITDIPLDVHLMIERPDDYLQAYIEAGAYILTVHQEACTHLHRTVQRIHQLGAKAGVSLNPATSLRTVEEILPDLDLLLIMTVNPGFGGQAFIPGGVDKVKRARKMIEAVGKEDFLLEVDGGINEETAGPISAAGANVLVAGNAIFNQPDIVQAMHNIHAAARSYQTVQA</sequence>
<feature type="binding site" evidence="14">
    <location>
        <position position="179"/>
    </location>
    <ligand>
        <name>substrate</name>
    </ligand>
</feature>
<dbReference type="AlphaFoldDB" id="A0A7V4U105"/>
<evidence type="ECO:0000256" key="3">
    <source>
        <dbReference type="ARBA" id="ARBA00001941"/>
    </source>
</evidence>
<proteinExistence type="inferred from homology"/>
<feature type="binding site" evidence="10 13">
    <location>
        <position position="177"/>
    </location>
    <ligand>
        <name>a divalent metal cation</name>
        <dbReference type="ChEBI" id="CHEBI:60240"/>
    </ligand>
</feature>
<dbReference type="NCBIfam" id="TIGR01163">
    <property type="entry name" value="rpe"/>
    <property type="match status" value="1"/>
</dbReference>
<comment type="cofactor">
    <cofactor evidence="4">
        <name>Zn(2+)</name>
        <dbReference type="ChEBI" id="CHEBI:29105"/>
    </cofactor>
</comment>
<dbReference type="PIRSF" id="PIRSF001461">
    <property type="entry name" value="RPE"/>
    <property type="match status" value="1"/>
</dbReference>
<dbReference type="PANTHER" id="PTHR11749">
    <property type="entry name" value="RIBULOSE-5-PHOSPHATE-3-EPIMERASE"/>
    <property type="match status" value="1"/>
</dbReference>
<dbReference type="EC" id="5.1.3.1" evidence="7 10"/>
<comment type="similarity">
    <text evidence="6 10 11">Belongs to the ribulose-phosphate 3-epimerase family.</text>
</comment>
<evidence type="ECO:0000256" key="6">
    <source>
        <dbReference type="ARBA" id="ARBA00009541"/>
    </source>
</evidence>
<dbReference type="CDD" id="cd00429">
    <property type="entry name" value="RPE"/>
    <property type="match status" value="1"/>
</dbReference>
<feature type="binding site" evidence="10 14">
    <location>
        <begin position="143"/>
        <end position="146"/>
    </location>
    <ligand>
        <name>substrate</name>
    </ligand>
</feature>
<evidence type="ECO:0000256" key="13">
    <source>
        <dbReference type="PIRSR" id="PIRSR001461-2"/>
    </source>
</evidence>
<evidence type="ECO:0000256" key="5">
    <source>
        <dbReference type="ARBA" id="ARBA00001954"/>
    </source>
</evidence>
<evidence type="ECO:0000256" key="1">
    <source>
        <dbReference type="ARBA" id="ARBA00001782"/>
    </source>
</evidence>
<evidence type="ECO:0000256" key="8">
    <source>
        <dbReference type="ARBA" id="ARBA00022723"/>
    </source>
</evidence>
<dbReference type="Proteomes" id="UP000885779">
    <property type="component" value="Unassembled WGS sequence"/>
</dbReference>
<comment type="function">
    <text evidence="10">Catalyzes the reversible epimerization of D-ribulose 5-phosphate to D-xylulose 5-phosphate.</text>
</comment>